<dbReference type="PANTHER" id="PTHR24379">
    <property type="entry name" value="KRAB AND ZINC FINGER DOMAIN-CONTAINING"/>
    <property type="match status" value="1"/>
</dbReference>
<dbReference type="Pfam" id="PF00096">
    <property type="entry name" value="zf-C2H2"/>
    <property type="match status" value="1"/>
</dbReference>
<dbReference type="EMBL" id="JACMRX010000004">
    <property type="protein sequence ID" value="KAF7990437.1"/>
    <property type="molecule type" value="Genomic_DNA"/>
</dbReference>
<dbReference type="SMART" id="SM00355">
    <property type="entry name" value="ZnF_C2H2"/>
    <property type="match status" value="18"/>
</dbReference>
<dbReference type="SMART" id="SM00451">
    <property type="entry name" value="ZnF_U1"/>
    <property type="match status" value="3"/>
</dbReference>
<accession>A0A835CNN1</accession>
<feature type="compositionally biased region" description="Acidic residues" evidence="6">
    <location>
        <begin position="210"/>
        <end position="245"/>
    </location>
</feature>
<evidence type="ECO:0000313" key="9">
    <source>
        <dbReference type="Proteomes" id="UP000639338"/>
    </source>
</evidence>
<evidence type="ECO:0000256" key="5">
    <source>
        <dbReference type="PROSITE-ProRule" id="PRU00042"/>
    </source>
</evidence>
<dbReference type="InterPro" id="IPR036236">
    <property type="entry name" value="Znf_C2H2_sf"/>
</dbReference>
<evidence type="ECO:0000256" key="3">
    <source>
        <dbReference type="ARBA" id="ARBA00022771"/>
    </source>
</evidence>
<reference evidence="8 9" key="1">
    <citation type="submission" date="2020-08" db="EMBL/GenBank/DDBJ databases">
        <title>Aphidius gifuensis genome sequencing and assembly.</title>
        <authorList>
            <person name="Du Z."/>
        </authorList>
    </citation>
    <scope>NUCLEOTIDE SEQUENCE [LARGE SCALE GENOMIC DNA]</scope>
    <source>
        <strain evidence="8">YNYX2018</strain>
        <tissue evidence="8">Adults</tissue>
    </source>
</reference>
<proteinExistence type="predicted"/>
<dbReference type="FunFam" id="3.30.160.60:FF:000100">
    <property type="entry name" value="Zinc finger 45-like"/>
    <property type="match status" value="1"/>
</dbReference>
<dbReference type="Gene3D" id="3.30.160.60">
    <property type="entry name" value="Classic Zinc Finger"/>
    <property type="match status" value="6"/>
</dbReference>
<feature type="domain" description="C2H2-type" evidence="7">
    <location>
        <begin position="801"/>
        <end position="827"/>
    </location>
</feature>
<dbReference type="InterPro" id="IPR003604">
    <property type="entry name" value="Matrin/U1-like-C_Znf_C2H2"/>
</dbReference>
<dbReference type="SUPFAM" id="SSF57667">
    <property type="entry name" value="beta-beta-alpha zinc fingers"/>
    <property type="match status" value="4"/>
</dbReference>
<name>A0A835CNN1_APHGI</name>
<dbReference type="Proteomes" id="UP000639338">
    <property type="component" value="Unassembled WGS sequence"/>
</dbReference>
<dbReference type="OrthoDB" id="7788172at2759"/>
<gene>
    <name evidence="8" type="ORF">HCN44_000242</name>
</gene>
<evidence type="ECO:0000259" key="7">
    <source>
        <dbReference type="PROSITE" id="PS50157"/>
    </source>
</evidence>
<feature type="domain" description="C2H2-type" evidence="7">
    <location>
        <begin position="929"/>
        <end position="956"/>
    </location>
</feature>
<evidence type="ECO:0000256" key="1">
    <source>
        <dbReference type="ARBA" id="ARBA00022723"/>
    </source>
</evidence>
<keyword evidence="4" id="KW-0862">Zinc</keyword>
<feature type="domain" description="C2H2-type" evidence="7">
    <location>
        <begin position="355"/>
        <end position="384"/>
    </location>
</feature>
<feature type="compositionally biased region" description="Basic and acidic residues" evidence="6">
    <location>
        <begin position="175"/>
        <end position="188"/>
    </location>
</feature>
<dbReference type="AlphaFoldDB" id="A0A835CNN1"/>
<keyword evidence="1" id="KW-0479">Metal-binding</keyword>
<keyword evidence="9" id="KW-1185">Reference proteome</keyword>
<feature type="domain" description="C2H2-type" evidence="7">
    <location>
        <begin position="960"/>
        <end position="989"/>
    </location>
</feature>
<sequence>MDNYEDDDDTHYCIKCHLTLSGLENYIRHRQTDCRTIDTKNDITSESSITTELSELSANFFFNSLQLQMCTKTKTTCDNRMTNELDKKLINKNDDKRGNKKQQKKYNDDMTSDTLQSVVNDLEDLSDHIAIPSLVGFPDIVNFNDTNKTTTITTTTTTTSSTVSSKFVPSTSLKTNDKKRNDDHRGWLDDTFEDIDVNKEPIKVNFNSYDTDEDDDSDEETSDEDDDDQDTYSDSDEQDEQDEQEYSQQRHTGGKWKPGQLLHHITTTNDDDDTEDYRPDSPPSHTGGKWKPSEHELENDNYDDEEDDDEDDDDDEYKNPLISKNQLPPPGHTRGKWIPGTSIGPTETNITDNGYWCSPCGRKLASKLLYNRHLRSDLHTRRSIQEIEGDIKLPKSVGTLLQSKRRSKRQQLLEIKNEAEKNENIIDKQTKKKRQRDKIVLHCEICHARVRRPQLGKHLLSHYHCRIAGLNPCSQKAQNFILENMNYVVRQCPFQCSSCRFYCNTEDTFLLHWRSKLHCNSQDDDDYHYLCACCNFWCETNELMEKHMISIEHRNAVIMINGSVPIVIGKQRILSCDTCYRRFRYNFQLRIHAKDTGHFVSTTASDDYQQIITCNICCQIFRSQIALQRHQLSLHNINNSTDDKITKPYFCSFCSLNFETSQDAIIHRRTPAHKQIVKEHKLPTKELLQKTCKHCNNVLENLKTYKRHLLQYHRDFCHSCPRCGMVFALHQEITKHTKNFECQENLKQSEYLDNNDKKWKCNSCSFSVNSHSEYLFHQALHGGIIQTTTQQPSSSKIIGKYCCPVCDKLLPKESLRNHIRTHTGEKPFTCQKCYQSFVMRSTFNAHNKICQVINLINKEDSKERQRNYICSECSAAFYTKHSLRQHMLRHDGKNYKCKYPDCPTYLRTENELKTHLTIVHETDTVDKKYQCNKCSYAGKTKAQLRRHEVKHEESTDEGQLSCQYEHCMFVTKTMSHLQRHIRTHTGKKPYKCRHCTYASNNLENLRKHILSTKLHPGKMIYECDTCHKNNTANFFCTNFSKNLRSHLVESHPQEFPTPDHASRYVSSLFDDKN</sequence>
<dbReference type="PROSITE" id="PS00028">
    <property type="entry name" value="ZINC_FINGER_C2H2_1"/>
    <property type="match status" value="8"/>
</dbReference>
<organism evidence="8 9">
    <name type="scientific">Aphidius gifuensis</name>
    <name type="common">Parasitoid wasp</name>
    <dbReference type="NCBI Taxonomy" id="684658"/>
    <lineage>
        <taxon>Eukaryota</taxon>
        <taxon>Metazoa</taxon>
        <taxon>Ecdysozoa</taxon>
        <taxon>Arthropoda</taxon>
        <taxon>Hexapoda</taxon>
        <taxon>Insecta</taxon>
        <taxon>Pterygota</taxon>
        <taxon>Neoptera</taxon>
        <taxon>Endopterygota</taxon>
        <taxon>Hymenoptera</taxon>
        <taxon>Apocrita</taxon>
        <taxon>Ichneumonoidea</taxon>
        <taxon>Braconidae</taxon>
        <taxon>Aphidiinae</taxon>
        <taxon>Aphidius</taxon>
    </lineage>
</organism>
<feature type="compositionally biased region" description="Acidic residues" evidence="6">
    <location>
        <begin position="299"/>
        <end position="316"/>
    </location>
</feature>
<dbReference type="GO" id="GO:0003676">
    <property type="term" value="F:nucleic acid binding"/>
    <property type="evidence" value="ECO:0007669"/>
    <property type="project" value="InterPro"/>
</dbReference>
<evidence type="ECO:0000313" key="8">
    <source>
        <dbReference type="EMBL" id="KAF7990437.1"/>
    </source>
</evidence>
<dbReference type="GO" id="GO:0008270">
    <property type="term" value="F:zinc ion binding"/>
    <property type="evidence" value="ECO:0007669"/>
    <property type="project" value="UniProtKB-KW"/>
</dbReference>
<feature type="domain" description="C2H2-type" evidence="7">
    <location>
        <begin position="868"/>
        <end position="895"/>
    </location>
</feature>
<dbReference type="InterPro" id="IPR013087">
    <property type="entry name" value="Znf_C2H2_type"/>
</dbReference>
<dbReference type="PROSITE" id="PS50157">
    <property type="entry name" value="ZINC_FINGER_C2H2_2"/>
    <property type="match status" value="5"/>
</dbReference>
<evidence type="ECO:0000256" key="2">
    <source>
        <dbReference type="ARBA" id="ARBA00022737"/>
    </source>
</evidence>
<protein>
    <recommendedName>
        <fullName evidence="7">C2H2-type domain-containing protein</fullName>
    </recommendedName>
</protein>
<keyword evidence="2" id="KW-0677">Repeat</keyword>
<feature type="region of interest" description="Disordered" evidence="6">
    <location>
        <begin position="150"/>
        <end position="188"/>
    </location>
</feature>
<evidence type="ECO:0000256" key="4">
    <source>
        <dbReference type="ARBA" id="ARBA00022833"/>
    </source>
</evidence>
<feature type="region of interest" description="Disordered" evidence="6">
    <location>
        <begin position="203"/>
        <end position="345"/>
    </location>
</feature>
<dbReference type="PANTHER" id="PTHR24379:SF121">
    <property type="entry name" value="C2H2-TYPE DOMAIN-CONTAINING PROTEIN"/>
    <property type="match status" value="1"/>
</dbReference>
<evidence type="ECO:0000256" key="6">
    <source>
        <dbReference type="SAM" id="MobiDB-lite"/>
    </source>
</evidence>
<keyword evidence="3 5" id="KW-0863">Zinc-finger</keyword>
<comment type="caution">
    <text evidence="8">The sequence shown here is derived from an EMBL/GenBank/DDBJ whole genome shotgun (WGS) entry which is preliminary data.</text>
</comment>
<feature type="compositionally biased region" description="Low complexity" evidence="6">
    <location>
        <begin position="150"/>
        <end position="172"/>
    </location>
</feature>